<comment type="caution">
    <text evidence="10">The sequence shown here is derived from an EMBL/GenBank/DDBJ whole genome shotgun (WGS) entry which is preliminary data.</text>
</comment>
<evidence type="ECO:0000256" key="6">
    <source>
        <dbReference type="ARBA" id="ARBA00041324"/>
    </source>
</evidence>
<keyword evidence="3 10" id="KW-0808">Transferase</keyword>
<dbReference type="InterPro" id="IPR036477">
    <property type="entry name" value="Formyl_transf_N_sf"/>
</dbReference>
<protein>
    <recommendedName>
        <fullName evidence="2">phosphoribosylglycinamide formyltransferase 1</fullName>
        <ecNumber evidence="2">2.1.2.2</ecNumber>
    </recommendedName>
    <alternativeName>
        <fullName evidence="7">5'-phosphoribosylglycinamide transformylase</fullName>
    </alternativeName>
    <alternativeName>
        <fullName evidence="6">GAR transformylase</fullName>
    </alternativeName>
</protein>
<evidence type="ECO:0000256" key="2">
    <source>
        <dbReference type="ARBA" id="ARBA00012254"/>
    </source>
</evidence>
<evidence type="ECO:0000256" key="7">
    <source>
        <dbReference type="ARBA" id="ARBA00041682"/>
    </source>
</evidence>
<evidence type="ECO:0000256" key="5">
    <source>
        <dbReference type="ARBA" id="ARBA00038440"/>
    </source>
</evidence>
<dbReference type="EC" id="2.1.2.2" evidence="2"/>
<keyword evidence="4" id="KW-0658">Purine biosynthesis</keyword>
<organism evidence="10 11">
    <name type="scientific">Lacibacter cauensis</name>
    <dbReference type="NCBI Taxonomy" id="510947"/>
    <lineage>
        <taxon>Bacteria</taxon>
        <taxon>Pseudomonadati</taxon>
        <taxon>Bacteroidota</taxon>
        <taxon>Chitinophagia</taxon>
        <taxon>Chitinophagales</taxon>
        <taxon>Chitinophagaceae</taxon>
        <taxon>Lacibacter</taxon>
    </lineage>
</organism>
<dbReference type="SUPFAM" id="SSF53328">
    <property type="entry name" value="Formyltransferase"/>
    <property type="match status" value="1"/>
</dbReference>
<dbReference type="GO" id="GO:0006189">
    <property type="term" value="P:'de novo' IMP biosynthetic process"/>
    <property type="evidence" value="ECO:0007669"/>
    <property type="project" value="UniProtKB-UniPathway"/>
</dbReference>
<comment type="similarity">
    <text evidence="5">Belongs to the GART family.</text>
</comment>
<dbReference type="GO" id="GO:0004644">
    <property type="term" value="F:phosphoribosylglycinamide formyltransferase activity"/>
    <property type="evidence" value="ECO:0007669"/>
    <property type="project" value="UniProtKB-EC"/>
</dbReference>
<dbReference type="InterPro" id="IPR001555">
    <property type="entry name" value="GART_AS"/>
</dbReference>
<evidence type="ECO:0000256" key="1">
    <source>
        <dbReference type="ARBA" id="ARBA00005054"/>
    </source>
</evidence>
<dbReference type="UniPathway" id="UPA00074">
    <property type="reaction ID" value="UER00126"/>
</dbReference>
<name>A0A562SQM2_9BACT</name>
<dbReference type="PANTHER" id="PTHR43369:SF2">
    <property type="entry name" value="PHOSPHORIBOSYLGLYCINAMIDE FORMYLTRANSFERASE"/>
    <property type="match status" value="1"/>
</dbReference>
<evidence type="ECO:0000259" key="9">
    <source>
        <dbReference type="Pfam" id="PF00551"/>
    </source>
</evidence>
<dbReference type="Gene3D" id="3.40.50.170">
    <property type="entry name" value="Formyl transferase, N-terminal domain"/>
    <property type="match status" value="1"/>
</dbReference>
<accession>A0A562SQM2</accession>
<proteinExistence type="inferred from homology"/>
<reference evidence="10 11" key="1">
    <citation type="journal article" date="2015" name="Stand. Genomic Sci.">
        <title>Genomic Encyclopedia of Bacterial and Archaeal Type Strains, Phase III: the genomes of soil and plant-associated and newly described type strains.</title>
        <authorList>
            <person name="Whitman W.B."/>
            <person name="Woyke T."/>
            <person name="Klenk H.P."/>
            <person name="Zhou Y."/>
            <person name="Lilburn T.G."/>
            <person name="Beck B.J."/>
            <person name="De Vos P."/>
            <person name="Vandamme P."/>
            <person name="Eisen J.A."/>
            <person name="Garrity G."/>
            <person name="Hugenholtz P."/>
            <person name="Kyrpides N.C."/>
        </authorList>
    </citation>
    <scope>NUCLEOTIDE SEQUENCE [LARGE SCALE GENOMIC DNA]</scope>
    <source>
        <strain evidence="10 11">CGMCC 1.7271</strain>
    </source>
</reference>
<keyword evidence="11" id="KW-1185">Reference proteome</keyword>
<feature type="domain" description="Formyl transferase N-terminal" evidence="9">
    <location>
        <begin position="2"/>
        <end position="181"/>
    </location>
</feature>
<dbReference type="RefSeq" id="WP_144885182.1">
    <property type="nucleotide sequence ID" value="NZ_VLLE01000003.1"/>
</dbReference>
<evidence type="ECO:0000256" key="4">
    <source>
        <dbReference type="ARBA" id="ARBA00022755"/>
    </source>
</evidence>
<evidence type="ECO:0000256" key="3">
    <source>
        <dbReference type="ARBA" id="ARBA00022679"/>
    </source>
</evidence>
<evidence type="ECO:0000313" key="10">
    <source>
        <dbReference type="EMBL" id="TWI83096.1"/>
    </source>
</evidence>
<dbReference type="InterPro" id="IPR002376">
    <property type="entry name" value="Formyl_transf_N"/>
</dbReference>
<dbReference type="AlphaFoldDB" id="A0A562SQM2"/>
<comment type="pathway">
    <text evidence="1">Purine metabolism; IMP biosynthesis via de novo pathway; N(2)-formyl-N(1)-(5-phospho-D-ribosyl)glycinamide from N(1)-(5-phospho-D-ribosyl)glycinamide (10-formyl THF route): step 1/1.</text>
</comment>
<dbReference type="CDD" id="cd08645">
    <property type="entry name" value="FMT_core_GART"/>
    <property type="match status" value="1"/>
</dbReference>
<dbReference type="InterPro" id="IPR004607">
    <property type="entry name" value="GART"/>
</dbReference>
<dbReference type="GO" id="GO:0005829">
    <property type="term" value="C:cytosol"/>
    <property type="evidence" value="ECO:0007669"/>
    <property type="project" value="TreeGrafter"/>
</dbReference>
<dbReference type="OrthoDB" id="9806170at2"/>
<gene>
    <name evidence="10" type="ORF">IQ13_1202</name>
</gene>
<dbReference type="PANTHER" id="PTHR43369">
    <property type="entry name" value="PHOSPHORIBOSYLGLYCINAMIDE FORMYLTRANSFERASE"/>
    <property type="match status" value="1"/>
</dbReference>
<evidence type="ECO:0000313" key="11">
    <source>
        <dbReference type="Proteomes" id="UP000316167"/>
    </source>
</evidence>
<dbReference type="PROSITE" id="PS00373">
    <property type="entry name" value="GART"/>
    <property type="match status" value="1"/>
</dbReference>
<comment type="catalytic activity">
    <reaction evidence="8">
        <text>N(1)-(5-phospho-beta-D-ribosyl)glycinamide + (6R)-10-formyltetrahydrofolate = N(2)-formyl-N(1)-(5-phospho-beta-D-ribosyl)glycinamide + (6S)-5,6,7,8-tetrahydrofolate + H(+)</text>
        <dbReference type="Rhea" id="RHEA:15053"/>
        <dbReference type="ChEBI" id="CHEBI:15378"/>
        <dbReference type="ChEBI" id="CHEBI:57453"/>
        <dbReference type="ChEBI" id="CHEBI:143788"/>
        <dbReference type="ChEBI" id="CHEBI:147286"/>
        <dbReference type="ChEBI" id="CHEBI:195366"/>
        <dbReference type="EC" id="2.1.2.2"/>
    </reaction>
</comment>
<dbReference type="EMBL" id="VLLE01000003">
    <property type="protein sequence ID" value="TWI83096.1"/>
    <property type="molecule type" value="Genomic_DNA"/>
</dbReference>
<dbReference type="Pfam" id="PF00551">
    <property type="entry name" value="Formyl_trans_N"/>
    <property type="match status" value="1"/>
</dbReference>
<evidence type="ECO:0000256" key="8">
    <source>
        <dbReference type="ARBA" id="ARBA00047664"/>
    </source>
</evidence>
<dbReference type="Proteomes" id="UP000316167">
    <property type="component" value="Unassembled WGS sequence"/>
</dbReference>
<sequence length="187" mass="20663">MKRIAIFASGAGSNARKIIEHFNHHPRISVELIVCNKPGAGVLNIADEHGIPTLLLDKEQFFRGNAYVDELKADEIDFIVLAGFLWKVPAALIQAYPGKIVNIHPALLPNYGGKGMYGHFVHEAVIANKETESGISIHLVDELYDHGKVVFQASCEVKADDTPETLAQRIHELEHKHFAPVIETLLS</sequence>